<dbReference type="Pfam" id="PF07730">
    <property type="entry name" value="HisKA_3"/>
    <property type="match status" value="1"/>
</dbReference>
<dbReference type="EMBL" id="SMNA01000001">
    <property type="protein sequence ID" value="TDE99185.1"/>
    <property type="molecule type" value="Genomic_DNA"/>
</dbReference>
<keyword evidence="9" id="KW-1185">Reference proteome</keyword>
<dbReference type="Pfam" id="PF02518">
    <property type="entry name" value="HATPase_c"/>
    <property type="match status" value="1"/>
</dbReference>
<keyword evidence="1" id="KW-0808">Transferase</keyword>
<dbReference type="PANTHER" id="PTHR24421">
    <property type="entry name" value="NITRATE/NITRITE SENSOR PROTEIN NARX-RELATED"/>
    <property type="match status" value="1"/>
</dbReference>
<feature type="transmembrane region" description="Helical" evidence="5">
    <location>
        <begin position="120"/>
        <end position="137"/>
    </location>
</feature>
<evidence type="ECO:0000256" key="2">
    <source>
        <dbReference type="ARBA" id="ARBA00022777"/>
    </source>
</evidence>
<feature type="chain" id="PRO_5046799632" evidence="6">
    <location>
        <begin position="42"/>
        <end position="460"/>
    </location>
</feature>
<dbReference type="GO" id="GO:0016301">
    <property type="term" value="F:kinase activity"/>
    <property type="evidence" value="ECO:0007669"/>
    <property type="project" value="UniProtKB-KW"/>
</dbReference>
<evidence type="ECO:0000256" key="6">
    <source>
        <dbReference type="SAM" id="SignalP"/>
    </source>
</evidence>
<dbReference type="Gene3D" id="1.20.5.1930">
    <property type="match status" value="1"/>
</dbReference>
<name>A0ABY2E9J6_9MICO</name>
<evidence type="ECO:0000256" key="4">
    <source>
        <dbReference type="SAM" id="MobiDB-lite"/>
    </source>
</evidence>
<feature type="transmembrane region" description="Helical" evidence="5">
    <location>
        <begin position="77"/>
        <end position="93"/>
    </location>
</feature>
<dbReference type="PANTHER" id="PTHR24421:SF62">
    <property type="entry name" value="SENSORY TRANSDUCTION HISTIDINE KINASE"/>
    <property type="match status" value="1"/>
</dbReference>
<comment type="caution">
    <text evidence="8">The sequence shown here is derived from an EMBL/GenBank/DDBJ whole genome shotgun (WGS) entry which is preliminary data.</text>
</comment>
<feature type="transmembrane region" description="Helical" evidence="5">
    <location>
        <begin position="51"/>
        <end position="70"/>
    </location>
</feature>
<dbReference type="InterPro" id="IPR050482">
    <property type="entry name" value="Sensor_HK_TwoCompSys"/>
</dbReference>
<evidence type="ECO:0000256" key="3">
    <source>
        <dbReference type="ARBA" id="ARBA00023012"/>
    </source>
</evidence>
<feature type="compositionally biased region" description="Low complexity" evidence="4">
    <location>
        <begin position="416"/>
        <end position="433"/>
    </location>
</feature>
<dbReference type="SUPFAM" id="SSF55874">
    <property type="entry name" value="ATPase domain of HSP90 chaperone/DNA topoisomerase II/histidine kinase"/>
    <property type="match status" value="1"/>
</dbReference>
<protein>
    <submittedName>
        <fullName evidence="8">Sensor histidine kinase</fullName>
    </submittedName>
</protein>
<keyword evidence="5" id="KW-1133">Transmembrane helix</keyword>
<evidence type="ECO:0000313" key="8">
    <source>
        <dbReference type="EMBL" id="TDE99185.1"/>
    </source>
</evidence>
<feature type="transmembrane region" description="Helical" evidence="5">
    <location>
        <begin position="143"/>
        <end position="163"/>
    </location>
</feature>
<accession>A0ABY2E9J6</accession>
<sequence>MPTRQRATGSAGTSAVPWLLRLCLHLLVAALLVLAVARAFAADGGTPVGVMVIAIVVGLVYAVGPLAPAVRPGSRAAGLWLAVLLLAWLVLLWLTPDAIWLAFAWFFLLLHLLSWRTGLVLVALTAVAAVAGFAWHQPAFTPAMAIGPFLGAAVAVAVVWGFGQLSAESERRRALIAELLQTRAELAVAEREQGVLAERERLAREIHDTLAQGLSSIQLLLLASGRRLRVCSDLPGRSDLAEVADLVEQARSTAQENLREARRLVAALAPADLQGGSLVAALERLCARTTERAALPVAFHLEGRPIALPTPVEVALLRVAQSALANTTRHARAGRATVTLTVMDQQVSLDVVDDGVGFESGGLTAAGVEHPRPGPDGGFGLTSMRSRAAELGGSLTVESTPGGGTAVAVRFPIGSDATGAADATGSTPSTGSTERATAAGRTHPGSAVGPDDAAAEGPRT</sequence>
<gene>
    <name evidence="8" type="ORF">EXU48_02245</name>
</gene>
<dbReference type="InterPro" id="IPR017205">
    <property type="entry name" value="Sig_transdc_His_kinase_ChrS"/>
</dbReference>
<evidence type="ECO:0000256" key="5">
    <source>
        <dbReference type="SAM" id="Phobius"/>
    </source>
</evidence>
<dbReference type="InterPro" id="IPR003594">
    <property type="entry name" value="HATPase_dom"/>
</dbReference>
<feature type="transmembrane region" description="Helical" evidence="5">
    <location>
        <begin position="99"/>
        <end position="115"/>
    </location>
</feature>
<feature type="domain" description="Histidine kinase" evidence="7">
    <location>
        <begin position="316"/>
        <end position="415"/>
    </location>
</feature>
<keyword evidence="5" id="KW-0812">Transmembrane</keyword>
<dbReference type="CDD" id="cd16917">
    <property type="entry name" value="HATPase_UhpB-NarQ-NarX-like"/>
    <property type="match status" value="1"/>
</dbReference>
<evidence type="ECO:0000259" key="7">
    <source>
        <dbReference type="PROSITE" id="PS50109"/>
    </source>
</evidence>
<proteinExistence type="predicted"/>
<dbReference type="Gene3D" id="3.30.565.10">
    <property type="entry name" value="Histidine kinase-like ATPase, C-terminal domain"/>
    <property type="match status" value="1"/>
</dbReference>
<keyword evidence="6" id="KW-0732">Signal</keyword>
<keyword evidence="3" id="KW-0902">Two-component regulatory system</keyword>
<dbReference type="PIRSF" id="PIRSF037434">
    <property type="entry name" value="STHK_ChrS"/>
    <property type="match status" value="1"/>
</dbReference>
<dbReference type="InterPro" id="IPR011712">
    <property type="entry name" value="Sig_transdc_His_kin_sub3_dim/P"/>
</dbReference>
<dbReference type="InterPro" id="IPR036890">
    <property type="entry name" value="HATPase_C_sf"/>
</dbReference>
<organism evidence="8 9">
    <name type="scientific">Occultella glacieicola</name>
    <dbReference type="NCBI Taxonomy" id="2518684"/>
    <lineage>
        <taxon>Bacteria</taxon>
        <taxon>Bacillati</taxon>
        <taxon>Actinomycetota</taxon>
        <taxon>Actinomycetes</taxon>
        <taxon>Micrococcales</taxon>
        <taxon>Ruaniaceae</taxon>
        <taxon>Occultella</taxon>
    </lineage>
</organism>
<dbReference type="InterPro" id="IPR005467">
    <property type="entry name" value="His_kinase_dom"/>
</dbReference>
<dbReference type="PROSITE" id="PS50109">
    <property type="entry name" value="HIS_KIN"/>
    <property type="match status" value="1"/>
</dbReference>
<feature type="signal peptide" evidence="6">
    <location>
        <begin position="1"/>
        <end position="41"/>
    </location>
</feature>
<dbReference type="Proteomes" id="UP000504882">
    <property type="component" value="Unassembled WGS sequence"/>
</dbReference>
<keyword evidence="2 8" id="KW-0418">Kinase</keyword>
<keyword evidence="5" id="KW-0472">Membrane</keyword>
<feature type="region of interest" description="Disordered" evidence="4">
    <location>
        <begin position="416"/>
        <end position="460"/>
    </location>
</feature>
<evidence type="ECO:0000313" key="9">
    <source>
        <dbReference type="Proteomes" id="UP000504882"/>
    </source>
</evidence>
<dbReference type="SMART" id="SM00387">
    <property type="entry name" value="HATPase_c"/>
    <property type="match status" value="1"/>
</dbReference>
<evidence type="ECO:0000256" key="1">
    <source>
        <dbReference type="ARBA" id="ARBA00022679"/>
    </source>
</evidence>
<reference evidence="8 9" key="1">
    <citation type="submission" date="2019-03" db="EMBL/GenBank/DDBJ databases">
        <title>Genomic features of bacteria from cold environments.</title>
        <authorList>
            <person name="Shen L."/>
        </authorList>
    </citation>
    <scope>NUCLEOTIDE SEQUENCE [LARGE SCALE GENOMIC DNA]</scope>
    <source>
        <strain evidence="9">T3246-1</strain>
    </source>
</reference>